<dbReference type="Proteomes" id="UP000053611">
    <property type="component" value="Unassembled WGS sequence"/>
</dbReference>
<protein>
    <submittedName>
        <fullName evidence="1">PEBP-like protein</fullName>
    </submittedName>
</protein>
<dbReference type="PANTHER" id="PTHR11362:SF82">
    <property type="entry name" value="PHOSPHATIDYLETHANOLAMINE-BINDING PROTEIN 4"/>
    <property type="match status" value="1"/>
</dbReference>
<dbReference type="InterPro" id="IPR008914">
    <property type="entry name" value="PEBP"/>
</dbReference>
<keyword evidence="2" id="KW-1185">Reference proteome</keyword>
<gene>
    <name evidence="1" type="ORF">CC85DRAFT_289274</name>
</gene>
<dbReference type="RefSeq" id="XP_018275196.1">
    <property type="nucleotide sequence ID" value="XM_018424570.1"/>
</dbReference>
<dbReference type="STRING" id="879819.A0A0J0XCB0"/>
<evidence type="ECO:0000313" key="2">
    <source>
        <dbReference type="Proteomes" id="UP000053611"/>
    </source>
</evidence>
<dbReference type="EMBL" id="KQ087288">
    <property type="protein sequence ID" value="KLT38705.1"/>
    <property type="molecule type" value="Genomic_DNA"/>
</dbReference>
<dbReference type="Gene3D" id="3.90.280.10">
    <property type="entry name" value="PEBP-like"/>
    <property type="match status" value="1"/>
</dbReference>
<organism evidence="1 2">
    <name type="scientific">Cutaneotrichosporon oleaginosum</name>
    <dbReference type="NCBI Taxonomy" id="879819"/>
    <lineage>
        <taxon>Eukaryota</taxon>
        <taxon>Fungi</taxon>
        <taxon>Dikarya</taxon>
        <taxon>Basidiomycota</taxon>
        <taxon>Agaricomycotina</taxon>
        <taxon>Tremellomycetes</taxon>
        <taxon>Trichosporonales</taxon>
        <taxon>Trichosporonaceae</taxon>
        <taxon>Cutaneotrichosporon</taxon>
    </lineage>
</organism>
<dbReference type="Pfam" id="PF01161">
    <property type="entry name" value="PBP"/>
    <property type="match status" value="1"/>
</dbReference>
<dbReference type="CDD" id="cd00866">
    <property type="entry name" value="PEBP_euk"/>
    <property type="match status" value="1"/>
</dbReference>
<name>A0A0J0XCB0_9TREE</name>
<dbReference type="GeneID" id="28985173"/>
<reference evidence="1 2" key="1">
    <citation type="submission" date="2015-03" db="EMBL/GenBank/DDBJ databases">
        <title>Genomics and transcriptomics of the oil-accumulating basidiomycete yeast T. oleaginosus allow insights into substrate utilization and the diverse evolutionary trajectories of mating systems in fungi.</title>
        <authorList>
            <consortium name="DOE Joint Genome Institute"/>
            <person name="Kourist R."/>
            <person name="Kracht O."/>
            <person name="Bracharz F."/>
            <person name="Lipzen A."/>
            <person name="Nolan M."/>
            <person name="Ohm R."/>
            <person name="Grigoriev I."/>
            <person name="Sun S."/>
            <person name="Heitman J."/>
            <person name="Bruck T."/>
            <person name="Nowrousian M."/>
        </authorList>
    </citation>
    <scope>NUCLEOTIDE SEQUENCE [LARGE SCALE GENOMIC DNA]</scope>
    <source>
        <strain evidence="1 2">IBC0246</strain>
    </source>
</reference>
<accession>A0A0J0XCB0</accession>
<dbReference type="SUPFAM" id="SSF49777">
    <property type="entry name" value="PEBP-like"/>
    <property type="match status" value="1"/>
</dbReference>
<dbReference type="Gene3D" id="1.20.58.1180">
    <property type="match status" value="1"/>
</dbReference>
<dbReference type="InterPro" id="IPR035810">
    <property type="entry name" value="PEBP_euk"/>
</dbReference>
<proteinExistence type="predicted"/>
<dbReference type="PANTHER" id="PTHR11362">
    <property type="entry name" value="PHOSPHATIDYLETHANOLAMINE-BINDING PROTEIN"/>
    <property type="match status" value="1"/>
</dbReference>
<sequence length="378" mass="41630">MASRILSRASRFAGPSRPLRVFARAESTMAFEPALPRGQEPAYDLALEYIAADAARVRAQLEKAQAEAGEHPTPEQVERIRVLSVNAEINDPATRRLFASTAGVGSMDRAVMRELAQRAWRRDGGLDLLMQRLFQLGVVPDMLPDILPTADMTVSAGSGEAIEAGNILPPSSLKEAPRVHVQLFDHPTTPSAAHPNPEAKYTLLVVDPDSPDHENHTFTQRVHYAKTDITLSVLSGATDLMAAPGTELLAYEPIAPAKGSGKHRFVFLLVKQGDVLHPVTRDNFTLRQYLSEHKLSDKDVVAASLVRAQWSEDEAEYIAEAYQQARGEPVPEYGLPPKELKYGYPLNARQQRQEAIRQEALDGILKELEGLGQEQIPQ</sequence>
<dbReference type="OrthoDB" id="2153661at2759"/>
<evidence type="ECO:0000313" key="1">
    <source>
        <dbReference type="EMBL" id="KLT38705.1"/>
    </source>
</evidence>
<dbReference type="InterPro" id="IPR036610">
    <property type="entry name" value="PEBP-like_sf"/>
</dbReference>
<dbReference type="AlphaFoldDB" id="A0A0J0XCB0"/>